<evidence type="ECO:0008006" key="2">
    <source>
        <dbReference type="Google" id="ProtNLM"/>
    </source>
</evidence>
<accession>A0A5J4R813</accession>
<evidence type="ECO:0000313" key="1">
    <source>
        <dbReference type="EMBL" id="KAA6329799.1"/>
    </source>
</evidence>
<comment type="caution">
    <text evidence="1">The sequence shown here is derived from an EMBL/GenBank/DDBJ whole genome shotgun (WGS) entry which is preliminary data.</text>
</comment>
<proteinExistence type="predicted"/>
<reference evidence="1" key="1">
    <citation type="submission" date="2019-03" db="EMBL/GenBank/DDBJ databases">
        <title>Single cell metagenomics reveals metabolic interactions within the superorganism composed of flagellate Streblomastix strix and complex community of Bacteroidetes bacteria on its surface.</title>
        <authorList>
            <person name="Treitli S.C."/>
            <person name="Kolisko M."/>
            <person name="Husnik F."/>
            <person name="Keeling P."/>
            <person name="Hampl V."/>
        </authorList>
    </citation>
    <scope>NUCLEOTIDE SEQUENCE</scope>
    <source>
        <strain evidence="1">STM</strain>
    </source>
</reference>
<dbReference type="EMBL" id="SNRY01001593">
    <property type="protein sequence ID" value="KAA6329799.1"/>
    <property type="molecule type" value="Genomic_DNA"/>
</dbReference>
<dbReference type="AlphaFoldDB" id="A0A5J4R813"/>
<protein>
    <recommendedName>
        <fullName evidence="2">Transposase</fullName>
    </recommendedName>
</protein>
<organism evidence="1">
    <name type="scientific">termite gut metagenome</name>
    <dbReference type="NCBI Taxonomy" id="433724"/>
    <lineage>
        <taxon>unclassified sequences</taxon>
        <taxon>metagenomes</taxon>
        <taxon>organismal metagenomes</taxon>
    </lineage>
</organism>
<sequence length="88" mass="10159">MIHRILLMLVRETGIRDISVIQEVSVRKVVSVLVNSHHVLTPRRFHYETLEVDEFWTYAGNKGKKYWVIYACGREGGEIVACVWVSGI</sequence>
<name>A0A5J4R813_9ZZZZ</name>
<gene>
    <name evidence="1" type="ORF">EZS27_021418</name>
</gene>